<gene>
    <name evidence="1" type="ORF">B4102_2227</name>
</gene>
<comment type="caution">
    <text evidence="1">The sequence shown here is derived from an EMBL/GenBank/DDBJ whole genome shotgun (WGS) entry which is preliminary data.</text>
</comment>
<evidence type="ECO:0000313" key="2">
    <source>
        <dbReference type="Proteomes" id="UP000075666"/>
    </source>
</evidence>
<organism evidence="1 2">
    <name type="scientific">Heyndrickxia sporothermodurans</name>
    <dbReference type="NCBI Taxonomy" id="46224"/>
    <lineage>
        <taxon>Bacteria</taxon>
        <taxon>Bacillati</taxon>
        <taxon>Bacillota</taxon>
        <taxon>Bacilli</taxon>
        <taxon>Bacillales</taxon>
        <taxon>Bacillaceae</taxon>
        <taxon>Heyndrickxia</taxon>
    </lineage>
</organism>
<dbReference type="PATRIC" id="fig|46224.3.peg.24"/>
<accession>A0A150LHP8</accession>
<name>A0A150LHP8_9BACI</name>
<dbReference type="AlphaFoldDB" id="A0A150LHP8"/>
<protein>
    <submittedName>
        <fullName evidence="1">Uncharacterized protein</fullName>
    </submittedName>
</protein>
<evidence type="ECO:0000313" key="1">
    <source>
        <dbReference type="EMBL" id="KYD11262.1"/>
    </source>
</evidence>
<reference evidence="1 2" key="1">
    <citation type="submission" date="2016-01" db="EMBL/GenBank/DDBJ databases">
        <title>Genome Sequences of Twelve Sporeforming Bacillus Species Isolated from Foods.</title>
        <authorList>
            <person name="Berendsen E.M."/>
            <person name="Wells-Bennik M.H."/>
            <person name="Krawcyk A.O."/>
            <person name="De Jong A."/>
            <person name="Holsappel S."/>
            <person name="Eijlander R.T."/>
            <person name="Kuipers O.P."/>
        </authorList>
    </citation>
    <scope>NUCLEOTIDE SEQUENCE [LARGE SCALE GENOMIC DNA]</scope>
    <source>
        <strain evidence="1 2">B4102</strain>
    </source>
</reference>
<dbReference type="Proteomes" id="UP000075666">
    <property type="component" value="Unassembled WGS sequence"/>
</dbReference>
<proteinExistence type="predicted"/>
<sequence length="56" mass="6191">MGLGFLFNLLEEELNMRFLVGLHPLDRLGKPVEVAKTVLLLASDVSSFILEVTFAS</sequence>
<dbReference type="EMBL" id="LQYN01000008">
    <property type="protein sequence ID" value="KYD11262.1"/>
    <property type="molecule type" value="Genomic_DNA"/>
</dbReference>
<dbReference type="InterPro" id="IPR036291">
    <property type="entry name" value="NAD(P)-bd_dom_sf"/>
</dbReference>
<keyword evidence="2" id="KW-1185">Reference proteome</keyword>
<dbReference type="SUPFAM" id="SSF51735">
    <property type="entry name" value="NAD(P)-binding Rossmann-fold domains"/>
    <property type="match status" value="1"/>
</dbReference>